<dbReference type="SUPFAM" id="SSF54001">
    <property type="entry name" value="Cysteine proteinases"/>
    <property type="match status" value="1"/>
</dbReference>
<organism evidence="2 3">
    <name type="scientific">Pyrus ussuriensis x Pyrus communis</name>
    <dbReference type="NCBI Taxonomy" id="2448454"/>
    <lineage>
        <taxon>Eukaryota</taxon>
        <taxon>Viridiplantae</taxon>
        <taxon>Streptophyta</taxon>
        <taxon>Embryophyta</taxon>
        <taxon>Tracheophyta</taxon>
        <taxon>Spermatophyta</taxon>
        <taxon>Magnoliopsida</taxon>
        <taxon>eudicotyledons</taxon>
        <taxon>Gunneridae</taxon>
        <taxon>Pentapetalae</taxon>
        <taxon>rosids</taxon>
        <taxon>fabids</taxon>
        <taxon>Rosales</taxon>
        <taxon>Rosaceae</taxon>
        <taxon>Amygdaloideae</taxon>
        <taxon>Maleae</taxon>
        <taxon>Pyrus</taxon>
    </lineage>
</organism>
<sequence length="653" mass="75982">MERKKKISLEYRSDLLKFRRVMEEMRLSVTNAHLELMNRTPFGRLFQAYHENLIIDGVCKKCDANIVSILKCYDPVQKAFVFGGITATITAKDISEIFGLPDEGEEINLNSRKRKGAFTGFYERCLADVKDISKKILEERILRVVKLHGSVHEGDFVRLVCLYFCLTLFFSTSGNNTSLYMVGYVEDITKMKDYAWAVAVKNWLLGTIDNMGERYESVTGCVIGLLFWFCERTHLINPIRGRENMPLKVVKWNLSELYAKMEIMKIHELEEVVQVGGGSPKTPEKEKKIIQLHSHGGGINVEPQKVSDEEFLPTFDILPSEFMENNLGEPSNIKANLNDLERKLQEMSLLVEDYRSEIMKLTIENENLKEELKCKENYIVKDKSPKQNSMILRVKSKPRKPLLMPDYKYDACVNKKMVVDSFFEILNDDQIGIPKDQLKYGFMPTFAWDIVDESNSAVRIYIYLELLLKKVRENDYVFFPINHFKGMHYTLLVFNKQSGWWEHYNTLQTKLNMYVDPYFEEAKKLHVKISDYFKHMKDSISRKLNENSICKHIMKGDKVQTLLYTLSHDDREFFMWLRQTNVEYPLKANISCSQQFPNMEVYDCGVAVMYIAQQKADGELVEGVFSAEAMKNMRAHVLCIFINEGDGSWEKED</sequence>
<evidence type="ECO:0000256" key="1">
    <source>
        <dbReference type="SAM" id="Coils"/>
    </source>
</evidence>
<proteinExistence type="predicted"/>
<dbReference type="AlphaFoldDB" id="A0A5N5HDS2"/>
<dbReference type="Gene3D" id="3.40.395.10">
    <property type="entry name" value="Adenoviral Proteinase, Chain A"/>
    <property type="match status" value="1"/>
</dbReference>
<keyword evidence="1" id="KW-0175">Coiled coil</keyword>
<feature type="coiled-coil region" evidence="1">
    <location>
        <begin position="337"/>
        <end position="378"/>
    </location>
</feature>
<gene>
    <name evidence="2" type="ORF">D8674_042492</name>
</gene>
<accession>A0A5N5HDS2</accession>
<evidence type="ECO:0000313" key="3">
    <source>
        <dbReference type="Proteomes" id="UP000327157"/>
    </source>
</evidence>
<dbReference type="OrthoDB" id="1613576at2759"/>
<keyword evidence="3" id="KW-1185">Reference proteome</keyword>
<dbReference type="Proteomes" id="UP000327157">
    <property type="component" value="Unassembled WGS sequence"/>
</dbReference>
<protein>
    <recommendedName>
        <fullName evidence="4">Ubiquitin-like protease family profile domain-containing protein</fullName>
    </recommendedName>
</protein>
<evidence type="ECO:0000313" key="2">
    <source>
        <dbReference type="EMBL" id="KAB2623590.1"/>
    </source>
</evidence>
<evidence type="ECO:0008006" key="4">
    <source>
        <dbReference type="Google" id="ProtNLM"/>
    </source>
</evidence>
<comment type="caution">
    <text evidence="2">The sequence shown here is derived from an EMBL/GenBank/DDBJ whole genome shotgun (WGS) entry which is preliminary data.</text>
</comment>
<dbReference type="EMBL" id="SMOL01000213">
    <property type="protein sequence ID" value="KAB2623590.1"/>
    <property type="molecule type" value="Genomic_DNA"/>
</dbReference>
<dbReference type="InterPro" id="IPR038765">
    <property type="entry name" value="Papain-like_cys_pep_sf"/>
</dbReference>
<reference evidence="2 3" key="1">
    <citation type="submission" date="2019-09" db="EMBL/GenBank/DDBJ databases">
        <authorList>
            <person name="Ou C."/>
        </authorList>
    </citation>
    <scope>NUCLEOTIDE SEQUENCE [LARGE SCALE GENOMIC DNA]</scope>
    <source>
        <strain evidence="2">S2</strain>
        <tissue evidence="2">Leaf</tissue>
    </source>
</reference>
<name>A0A5N5HDS2_9ROSA</name>
<reference evidence="2 3" key="2">
    <citation type="submission" date="2019-11" db="EMBL/GenBank/DDBJ databases">
        <title>A de novo genome assembly of a pear dwarfing rootstock.</title>
        <authorList>
            <person name="Wang F."/>
            <person name="Wang J."/>
            <person name="Li S."/>
            <person name="Zhang Y."/>
            <person name="Fang M."/>
            <person name="Ma L."/>
            <person name="Zhao Y."/>
            <person name="Jiang S."/>
        </authorList>
    </citation>
    <scope>NUCLEOTIDE SEQUENCE [LARGE SCALE GENOMIC DNA]</scope>
    <source>
        <strain evidence="2">S2</strain>
        <tissue evidence="2">Leaf</tissue>
    </source>
</reference>